<comment type="caution">
    <text evidence="1">The sequence shown here is derived from an EMBL/GenBank/DDBJ whole genome shotgun (WGS) entry which is preliminary data.</text>
</comment>
<dbReference type="STRING" id="537013.CLOSTMETH_01229"/>
<protein>
    <submittedName>
        <fullName evidence="1">Uncharacterized protein</fullName>
    </submittedName>
</protein>
<proteinExistence type="predicted"/>
<sequence>MESNRITRLFARFARLEEGEAMEYRPLVDLAVAEIRECLREGVEESETLELVCAAQAYYRYALVRSASSPQGSFSANGVTVSRSGAQDEIDRARRMRDEFWAAASHLLCDRGAFTFCRMEE</sequence>
<dbReference type="AlphaFoldDB" id="C0EBL1"/>
<accession>C0EBL1</accession>
<organism evidence="1 2">
    <name type="scientific">[Clostridium] methylpentosum DSM 5476</name>
    <dbReference type="NCBI Taxonomy" id="537013"/>
    <lineage>
        <taxon>Bacteria</taxon>
        <taxon>Bacillati</taxon>
        <taxon>Bacillota</taxon>
        <taxon>Clostridia</taxon>
        <taxon>Eubacteriales</taxon>
        <taxon>Oscillospiraceae</taxon>
        <taxon>Oscillospiraceae incertae sedis</taxon>
    </lineage>
</organism>
<reference evidence="1 2" key="2">
    <citation type="submission" date="2009-02" db="EMBL/GenBank/DDBJ databases">
        <title>Draft genome sequence of Clostridium methylpentosum (DSM 5476).</title>
        <authorList>
            <person name="Sudarsanam P."/>
            <person name="Ley R."/>
            <person name="Guruge J."/>
            <person name="Turnbaugh P.J."/>
            <person name="Mahowald M."/>
            <person name="Liep D."/>
            <person name="Gordon J."/>
        </authorList>
    </citation>
    <scope>NUCLEOTIDE SEQUENCE [LARGE SCALE GENOMIC DNA]</scope>
    <source>
        <strain evidence="1 2">DSM 5476</strain>
    </source>
</reference>
<gene>
    <name evidence="1" type="ORF">CLOSTMETH_01229</name>
</gene>
<name>C0EBL1_9FIRM</name>
<keyword evidence="2" id="KW-1185">Reference proteome</keyword>
<dbReference type="HOGENOM" id="CLU_2034009_0_0_9"/>
<dbReference type="Proteomes" id="UP000003340">
    <property type="component" value="Unassembled WGS sequence"/>
</dbReference>
<evidence type="ECO:0000313" key="2">
    <source>
        <dbReference type="Proteomes" id="UP000003340"/>
    </source>
</evidence>
<reference evidence="1 2" key="1">
    <citation type="submission" date="2009-01" db="EMBL/GenBank/DDBJ databases">
        <authorList>
            <person name="Fulton L."/>
            <person name="Clifton S."/>
            <person name="Fulton B."/>
            <person name="Xu J."/>
            <person name="Minx P."/>
            <person name="Pepin K.H."/>
            <person name="Johnson M."/>
            <person name="Bhonagiri V."/>
            <person name="Nash W.E."/>
            <person name="Mardis E.R."/>
            <person name="Wilson R.K."/>
        </authorList>
    </citation>
    <scope>NUCLEOTIDE SEQUENCE [LARGE SCALE GENOMIC DNA]</scope>
    <source>
        <strain evidence="1 2">DSM 5476</strain>
    </source>
</reference>
<dbReference type="EMBL" id="ACEC01000043">
    <property type="protein sequence ID" value="EEG31129.1"/>
    <property type="molecule type" value="Genomic_DNA"/>
</dbReference>
<evidence type="ECO:0000313" key="1">
    <source>
        <dbReference type="EMBL" id="EEG31129.1"/>
    </source>
</evidence>